<organism evidence="4 5">
    <name type="scientific">Aerophototrophica crusticola</name>
    <dbReference type="NCBI Taxonomy" id="1709002"/>
    <lineage>
        <taxon>Bacteria</taxon>
        <taxon>Pseudomonadati</taxon>
        <taxon>Pseudomonadota</taxon>
        <taxon>Alphaproteobacteria</taxon>
        <taxon>Rhodospirillales</taxon>
        <taxon>Rhodospirillaceae</taxon>
        <taxon>Aerophototrophica</taxon>
    </lineage>
</organism>
<dbReference type="PANTHER" id="PTHR33643:SF1">
    <property type="entry name" value="UREASE ACCESSORY PROTEIN D"/>
    <property type="match status" value="1"/>
</dbReference>
<evidence type="ECO:0000256" key="3">
    <source>
        <dbReference type="HAMAP-Rule" id="MF_01384"/>
    </source>
</evidence>
<dbReference type="Pfam" id="PF01774">
    <property type="entry name" value="UreD"/>
    <property type="match status" value="1"/>
</dbReference>
<evidence type="ECO:0000256" key="1">
    <source>
        <dbReference type="ARBA" id="ARBA00007177"/>
    </source>
</evidence>
<dbReference type="KEGG" id="acru:HHL28_00175"/>
<dbReference type="Proteomes" id="UP000501891">
    <property type="component" value="Chromosome"/>
</dbReference>
<evidence type="ECO:0000256" key="2">
    <source>
        <dbReference type="ARBA" id="ARBA00023186"/>
    </source>
</evidence>
<dbReference type="AlphaFoldDB" id="A0A858R2X7"/>
<evidence type="ECO:0000313" key="4">
    <source>
        <dbReference type="EMBL" id="QJE71737.1"/>
    </source>
</evidence>
<keyword evidence="3" id="KW-0996">Nickel insertion</keyword>
<comment type="function">
    <text evidence="3">Required for maturation of urease via the functional incorporation of the urease nickel metallocenter.</text>
</comment>
<comment type="subunit">
    <text evidence="3">UreD, UreF and UreG form a complex that acts as a GTP-hydrolysis-dependent molecular chaperone, activating the urease apoprotein by helping to assemble the nickel containing metallocenter of UreC. The UreE protein probably delivers the nickel.</text>
</comment>
<accession>A0A858R2X7</accession>
<dbReference type="GO" id="GO:0016151">
    <property type="term" value="F:nickel cation binding"/>
    <property type="evidence" value="ECO:0007669"/>
    <property type="project" value="UniProtKB-UniRule"/>
</dbReference>
<dbReference type="HAMAP" id="MF_01384">
    <property type="entry name" value="UreD"/>
    <property type="match status" value="1"/>
</dbReference>
<dbReference type="GO" id="GO:0005737">
    <property type="term" value="C:cytoplasm"/>
    <property type="evidence" value="ECO:0007669"/>
    <property type="project" value="UniProtKB-SubCell"/>
</dbReference>
<dbReference type="EMBL" id="CP051775">
    <property type="protein sequence ID" value="QJE71737.1"/>
    <property type="molecule type" value="Genomic_DNA"/>
</dbReference>
<keyword evidence="2 3" id="KW-0143">Chaperone</keyword>
<keyword evidence="3" id="KW-0963">Cytoplasm</keyword>
<comment type="subcellular location">
    <subcellularLocation>
        <location evidence="3">Cytoplasm</location>
    </subcellularLocation>
</comment>
<comment type="similarity">
    <text evidence="1 3">Belongs to the UreD family.</text>
</comment>
<keyword evidence="5" id="KW-1185">Reference proteome</keyword>
<sequence length="292" mass="30171">MRDGESPGLPGPTRLQRVDGAARIAFKAAPGGATVLDDLYQRAPARVLFPDVDAGEPPQAVLLTTSGGLTGGDRLSIDAAVGPGGAAIFATQAAEKLYKARDGEGDTHVSVTVTVGPGAWGEWLAQETILFDGARLRRSLTADLAPDARLLATESVVLGRAMHGESLRTGFLHDSWRVRRGGRLVWADALCLSGDIPGLLAQPFGFGGAIACGTLLYAGPDAAAHLDRARDLLAPCLGNDLRGGATCLDGLLIIRLLADSAIALRRGTMAVASGLRAAAGGLPARLPRVWTC</sequence>
<dbReference type="InterPro" id="IPR002669">
    <property type="entry name" value="UreD"/>
</dbReference>
<evidence type="ECO:0000313" key="5">
    <source>
        <dbReference type="Proteomes" id="UP000501891"/>
    </source>
</evidence>
<proteinExistence type="inferred from homology"/>
<protein>
    <recommendedName>
        <fullName evidence="3">Urease accessory protein UreD</fullName>
    </recommendedName>
</protein>
<dbReference type="PANTHER" id="PTHR33643">
    <property type="entry name" value="UREASE ACCESSORY PROTEIN D"/>
    <property type="match status" value="1"/>
</dbReference>
<gene>
    <name evidence="3" type="primary">ureD</name>
    <name evidence="4" type="ORF">HHL28_00175</name>
</gene>
<name>A0A858R2X7_9PROT</name>
<reference evidence="4" key="1">
    <citation type="submission" date="2020-04" db="EMBL/GenBank/DDBJ databases">
        <title>A desert anoxygenic phototrophic bacterium fixes CO2 using RubisCO under aerobic conditions.</title>
        <authorList>
            <person name="Tang K."/>
        </authorList>
    </citation>
    <scope>NUCLEOTIDE SEQUENCE [LARGE SCALE GENOMIC DNA]</scope>
    <source>
        <strain evidence="4">MIMtkB3</strain>
    </source>
</reference>